<organism evidence="2 3">
    <name type="scientific">Tanacetum coccineum</name>
    <dbReference type="NCBI Taxonomy" id="301880"/>
    <lineage>
        <taxon>Eukaryota</taxon>
        <taxon>Viridiplantae</taxon>
        <taxon>Streptophyta</taxon>
        <taxon>Embryophyta</taxon>
        <taxon>Tracheophyta</taxon>
        <taxon>Spermatophyta</taxon>
        <taxon>Magnoliopsida</taxon>
        <taxon>eudicotyledons</taxon>
        <taxon>Gunneridae</taxon>
        <taxon>Pentapetalae</taxon>
        <taxon>asterids</taxon>
        <taxon>campanulids</taxon>
        <taxon>Asterales</taxon>
        <taxon>Asteraceae</taxon>
        <taxon>Asteroideae</taxon>
        <taxon>Anthemideae</taxon>
        <taxon>Anthemidinae</taxon>
        <taxon>Tanacetum</taxon>
    </lineage>
</organism>
<keyword evidence="3" id="KW-1185">Reference proteome</keyword>
<name>A0ABQ5CLG3_9ASTR</name>
<dbReference type="EMBL" id="BQNB010014360">
    <property type="protein sequence ID" value="GJT27237.1"/>
    <property type="molecule type" value="Genomic_DNA"/>
</dbReference>
<feature type="domain" description="Reverse transcriptase zinc-binding" evidence="1">
    <location>
        <begin position="159"/>
        <end position="242"/>
    </location>
</feature>
<keyword evidence="2" id="KW-0548">Nucleotidyltransferase</keyword>
<dbReference type="PANTHER" id="PTHR36617">
    <property type="entry name" value="PROTEIN, PUTATIVE-RELATED"/>
    <property type="match status" value="1"/>
</dbReference>
<comment type="caution">
    <text evidence="2">The sequence shown here is derived from an EMBL/GenBank/DDBJ whole genome shotgun (WGS) entry which is preliminary data.</text>
</comment>
<accession>A0ABQ5CLG3</accession>
<dbReference type="Pfam" id="PF13966">
    <property type="entry name" value="zf-RVT"/>
    <property type="match status" value="1"/>
</dbReference>
<sequence length="345" mass="40342">MIKWLWRFHSQKSTLWSKVIKAIYGSDGGMDEGVSGGVRTCWSSIVNEIKVLKGRGIDMSEFIKLKIGDGVSTLFWDERWYDGGVLKHLFPRVYALESCKNATVSMKLSDPSFDTSFRRRARCGIEESQLNSLLQIVQSINLVQCADRFRWTLESDGEFSVASVRRVIDQQTFQDLNGKTRWVTCVPIKVNINAWKIKIDALPTRFNLSRRGMDIESIICPVCNTGVETTQHLFFKCSVIRQIVTKILSWWNVEYVEVNTYEEWALWLDSIRMQSNLKQIFEGVFYGLWWSMWRFRNKLLFEKKSPTKATIFDDLVSVLFYWCNFRCKAAFSWDDWLKNPYLVVV</sequence>
<evidence type="ECO:0000259" key="1">
    <source>
        <dbReference type="Pfam" id="PF13966"/>
    </source>
</evidence>
<dbReference type="PANTHER" id="PTHR36617:SF16">
    <property type="entry name" value="OS04G0516500 PROTEIN"/>
    <property type="match status" value="1"/>
</dbReference>
<evidence type="ECO:0000313" key="2">
    <source>
        <dbReference type="EMBL" id="GJT27237.1"/>
    </source>
</evidence>
<keyword evidence="2" id="KW-0695">RNA-directed DNA polymerase</keyword>
<dbReference type="Proteomes" id="UP001151760">
    <property type="component" value="Unassembled WGS sequence"/>
</dbReference>
<reference evidence="2" key="2">
    <citation type="submission" date="2022-01" db="EMBL/GenBank/DDBJ databases">
        <authorList>
            <person name="Yamashiro T."/>
            <person name="Shiraishi A."/>
            <person name="Satake H."/>
            <person name="Nakayama K."/>
        </authorList>
    </citation>
    <scope>NUCLEOTIDE SEQUENCE</scope>
</reference>
<reference evidence="2" key="1">
    <citation type="journal article" date="2022" name="Int. J. Mol. Sci.">
        <title>Draft Genome of Tanacetum Coccineum: Genomic Comparison of Closely Related Tanacetum-Family Plants.</title>
        <authorList>
            <person name="Yamashiro T."/>
            <person name="Shiraishi A."/>
            <person name="Nakayama K."/>
            <person name="Satake H."/>
        </authorList>
    </citation>
    <scope>NUCLEOTIDE SEQUENCE</scope>
</reference>
<evidence type="ECO:0000313" key="3">
    <source>
        <dbReference type="Proteomes" id="UP001151760"/>
    </source>
</evidence>
<keyword evidence="2" id="KW-0808">Transferase</keyword>
<dbReference type="InterPro" id="IPR026960">
    <property type="entry name" value="RVT-Znf"/>
</dbReference>
<proteinExistence type="predicted"/>
<dbReference type="GO" id="GO:0003964">
    <property type="term" value="F:RNA-directed DNA polymerase activity"/>
    <property type="evidence" value="ECO:0007669"/>
    <property type="project" value="UniProtKB-KW"/>
</dbReference>
<protein>
    <submittedName>
        <fullName evidence="2">RNA-directed DNA polymerase, eukaryota</fullName>
    </submittedName>
</protein>
<gene>
    <name evidence="2" type="ORF">Tco_0907512</name>
</gene>